<evidence type="ECO:0000256" key="1">
    <source>
        <dbReference type="SAM" id="MobiDB-lite"/>
    </source>
</evidence>
<keyword evidence="2" id="KW-0812">Transmembrane</keyword>
<accession>A0A2S6GI47</accession>
<feature type="region of interest" description="Disordered" evidence="1">
    <location>
        <begin position="1"/>
        <end position="33"/>
    </location>
</feature>
<keyword evidence="4" id="KW-1185">Reference proteome</keyword>
<name>A0A2S6GI47_9PSEU</name>
<evidence type="ECO:0000256" key="2">
    <source>
        <dbReference type="SAM" id="Phobius"/>
    </source>
</evidence>
<feature type="compositionally biased region" description="Basic and acidic residues" evidence="1">
    <location>
        <begin position="1"/>
        <end position="18"/>
    </location>
</feature>
<dbReference type="EMBL" id="PTIX01000017">
    <property type="protein sequence ID" value="PPK64887.1"/>
    <property type="molecule type" value="Genomic_DNA"/>
</dbReference>
<dbReference type="GO" id="GO:0016020">
    <property type="term" value="C:membrane"/>
    <property type="evidence" value="ECO:0007669"/>
    <property type="project" value="UniProtKB-SubCell"/>
</dbReference>
<feature type="transmembrane region" description="Helical" evidence="2">
    <location>
        <begin position="156"/>
        <end position="174"/>
    </location>
</feature>
<dbReference type="Proteomes" id="UP000239203">
    <property type="component" value="Unassembled WGS sequence"/>
</dbReference>
<keyword evidence="2" id="KW-0472">Membrane</keyword>
<reference evidence="3 4" key="1">
    <citation type="submission" date="2018-02" db="EMBL/GenBank/DDBJ databases">
        <title>Genomic Encyclopedia of Archaeal and Bacterial Type Strains, Phase II (KMG-II): from individual species to whole genera.</title>
        <authorList>
            <person name="Goeker M."/>
        </authorList>
    </citation>
    <scope>NUCLEOTIDE SEQUENCE [LARGE SCALE GENOMIC DNA]</scope>
    <source>
        <strain evidence="3 4">YU 961-1</strain>
    </source>
</reference>
<gene>
    <name evidence="3" type="ORF">CLV40_117126</name>
</gene>
<dbReference type="AlphaFoldDB" id="A0A2S6GI47"/>
<proteinExistence type="predicted"/>
<sequence length="177" mass="18577">MNTRPSSDDTHAKIDTARPGRQTPPSQGGTPKPVYWPGGGGEPRKLSLWTSQAHVDNRLAPVVLAAVRVVVGFLYLSRGLQGFGLFGGIDGVGGAVDLWTWPDFWGSALEVAGGGLVVLGLCTRTAAFVSSGVMAYAVHAPMGLLPLQNMGEQAALLSWVFLLIAVLGPGRFALRRG</sequence>
<organism evidence="3 4">
    <name type="scientific">Actinokineospora auranticolor</name>
    <dbReference type="NCBI Taxonomy" id="155976"/>
    <lineage>
        <taxon>Bacteria</taxon>
        <taxon>Bacillati</taxon>
        <taxon>Actinomycetota</taxon>
        <taxon>Actinomycetes</taxon>
        <taxon>Pseudonocardiales</taxon>
        <taxon>Pseudonocardiaceae</taxon>
        <taxon>Actinokineospora</taxon>
    </lineage>
</organism>
<keyword evidence="2" id="KW-1133">Transmembrane helix</keyword>
<protein>
    <submittedName>
        <fullName evidence="3">Putative membrane protein YphA (DoxX/SURF4 family)</fullName>
    </submittedName>
</protein>
<comment type="caution">
    <text evidence="3">The sequence shown here is derived from an EMBL/GenBank/DDBJ whole genome shotgun (WGS) entry which is preliminary data.</text>
</comment>
<evidence type="ECO:0000313" key="3">
    <source>
        <dbReference type="EMBL" id="PPK64887.1"/>
    </source>
</evidence>
<evidence type="ECO:0000313" key="4">
    <source>
        <dbReference type="Proteomes" id="UP000239203"/>
    </source>
</evidence>